<dbReference type="EMBL" id="KL648432">
    <property type="protein sequence ID" value="KEY70566.1"/>
    <property type="molecule type" value="Genomic_DNA"/>
</dbReference>
<evidence type="ECO:0000256" key="1">
    <source>
        <dbReference type="SAM" id="MobiDB-lite"/>
    </source>
</evidence>
<feature type="region of interest" description="Disordered" evidence="1">
    <location>
        <begin position="8"/>
        <end position="32"/>
    </location>
</feature>
<organism evidence="2 3">
    <name type="scientific">Stachybotrys chartarum (strain CBS 109288 / IBT 7711)</name>
    <name type="common">Toxic black mold</name>
    <name type="synonym">Stilbospora chartarum</name>
    <dbReference type="NCBI Taxonomy" id="1280523"/>
    <lineage>
        <taxon>Eukaryota</taxon>
        <taxon>Fungi</taxon>
        <taxon>Dikarya</taxon>
        <taxon>Ascomycota</taxon>
        <taxon>Pezizomycotina</taxon>
        <taxon>Sordariomycetes</taxon>
        <taxon>Hypocreomycetidae</taxon>
        <taxon>Hypocreales</taxon>
        <taxon>Stachybotryaceae</taxon>
        <taxon>Stachybotrys</taxon>
    </lineage>
</organism>
<feature type="compositionally biased region" description="Low complexity" evidence="1">
    <location>
        <begin position="69"/>
        <end position="82"/>
    </location>
</feature>
<evidence type="ECO:0000313" key="3">
    <source>
        <dbReference type="Proteomes" id="UP000028045"/>
    </source>
</evidence>
<dbReference type="AlphaFoldDB" id="A0A084AZ37"/>
<sequence length="103" mass="10987">MLLLLAAKDDDGCLGWSNHTSKPPAAPTEITQRDEAPFDIVRGAAQDTLFQPAHQVKEAEAPSKAIQRHPSPSKAHPAPSEPIQSPSSAIQAHPVTRSPLCSH</sequence>
<gene>
    <name evidence="2" type="ORF">S7711_10618</name>
</gene>
<keyword evidence="3" id="KW-1185">Reference proteome</keyword>
<dbReference type="Proteomes" id="UP000028045">
    <property type="component" value="Unassembled WGS sequence"/>
</dbReference>
<feature type="region of interest" description="Disordered" evidence="1">
    <location>
        <begin position="53"/>
        <end position="103"/>
    </location>
</feature>
<name>A0A084AZ37_STACB</name>
<dbReference type="HOGENOM" id="CLU_2307891_0_0_1"/>
<accession>A0A084AZ37</accession>
<evidence type="ECO:0000313" key="2">
    <source>
        <dbReference type="EMBL" id="KEY70566.1"/>
    </source>
</evidence>
<proteinExistence type="predicted"/>
<reference evidence="2 3" key="1">
    <citation type="journal article" date="2014" name="BMC Genomics">
        <title>Comparative genome sequencing reveals chemotype-specific gene clusters in the toxigenic black mold Stachybotrys.</title>
        <authorList>
            <person name="Semeiks J."/>
            <person name="Borek D."/>
            <person name="Otwinowski Z."/>
            <person name="Grishin N.V."/>
        </authorList>
    </citation>
    <scope>NUCLEOTIDE SEQUENCE [LARGE SCALE GENOMIC DNA]</scope>
    <source>
        <strain evidence="3">CBS 109288 / IBT 7711</strain>
    </source>
</reference>
<protein>
    <submittedName>
        <fullName evidence="2">Uncharacterized protein</fullName>
    </submittedName>
</protein>